<gene>
    <name evidence="1" type="ORF">PHMEG_00014821</name>
</gene>
<evidence type="ECO:0000313" key="1">
    <source>
        <dbReference type="EMBL" id="OWZ12073.1"/>
    </source>
</evidence>
<accession>A0A225W2V1</accession>
<sequence>MPSRKSSKKTVSSRQEFKGLYNTVGKRLKIRAREEVIRHLRLTLNKTIVSASLLSEAIEVIFAALANRKKHRPTLDDVHEWLVHREGAGAEEEATDDEGALVAPEDEPQHYVRMLVNWKRDNRTTYYLVDWEPSWESRCNINPTVVVAFENERRLLLVRKPFIDDEAVKDNSLNATEA</sequence>
<reference evidence="2" key="1">
    <citation type="submission" date="2017-03" db="EMBL/GenBank/DDBJ databases">
        <title>Phytopthora megakarya and P. palmivora, two closely related causual agents of cacao black pod achieved similar genome size and gene model numbers by different mechanisms.</title>
        <authorList>
            <person name="Ali S."/>
            <person name="Shao J."/>
            <person name="Larry D.J."/>
            <person name="Kronmiller B."/>
            <person name="Shen D."/>
            <person name="Strem M.D."/>
            <person name="Melnick R.L."/>
            <person name="Guiltinan M.J."/>
            <person name="Tyler B.M."/>
            <person name="Meinhardt L.W."/>
            <person name="Bailey B.A."/>
        </authorList>
    </citation>
    <scope>NUCLEOTIDE SEQUENCE [LARGE SCALE GENOMIC DNA]</scope>
    <source>
        <strain evidence="2">zdho120</strain>
    </source>
</reference>
<organism evidence="1 2">
    <name type="scientific">Phytophthora megakarya</name>
    <dbReference type="NCBI Taxonomy" id="4795"/>
    <lineage>
        <taxon>Eukaryota</taxon>
        <taxon>Sar</taxon>
        <taxon>Stramenopiles</taxon>
        <taxon>Oomycota</taxon>
        <taxon>Peronosporomycetes</taxon>
        <taxon>Peronosporales</taxon>
        <taxon>Peronosporaceae</taxon>
        <taxon>Phytophthora</taxon>
    </lineage>
</organism>
<keyword evidence="2" id="KW-1185">Reference proteome</keyword>
<dbReference type="Proteomes" id="UP000198211">
    <property type="component" value="Unassembled WGS sequence"/>
</dbReference>
<dbReference type="OrthoDB" id="102625at2759"/>
<dbReference type="SUPFAM" id="SSF54160">
    <property type="entry name" value="Chromo domain-like"/>
    <property type="match status" value="1"/>
</dbReference>
<proteinExistence type="predicted"/>
<dbReference type="EMBL" id="NBNE01001950">
    <property type="protein sequence ID" value="OWZ12073.1"/>
    <property type="molecule type" value="Genomic_DNA"/>
</dbReference>
<dbReference type="InterPro" id="IPR016197">
    <property type="entry name" value="Chromo-like_dom_sf"/>
</dbReference>
<evidence type="ECO:0000313" key="2">
    <source>
        <dbReference type="Proteomes" id="UP000198211"/>
    </source>
</evidence>
<comment type="caution">
    <text evidence="1">The sequence shown here is derived from an EMBL/GenBank/DDBJ whole genome shotgun (WGS) entry which is preliminary data.</text>
</comment>
<dbReference type="AlphaFoldDB" id="A0A225W2V1"/>
<name>A0A225W2V1_9STRA</name>
<protein>
    <recommendedName>
        <fullName evidence="3">Chromo domain-containing protein</fullName>
    </recommendedName>
</protein>
<evidence type="ECO:0008006" key="3">
    <source>
        <dbReference type="Google" id="ProtNLM"/>
    </source>
</evidence>